<accession>A0A4P7C3M3</accession>
<keyword evidence="3" id="KW-1185">Reference proteome</keyword>
<evidence type="ECO:0000259" key="1">
    <source>
        <dbReference type="Pfam" id="PF00561"/>
    </source>
</evidence>
<organism evidence="2 3">
    <name type="scientific">Nitrosococcus wardiae</name>
    <dbReference type="NCBI Taxonomy" id="1814290"/>
    <lineage>
        <taxon>Bacteria</taxon>
        <taxon>Pseudomonadati</taxon>
        <taxon>Pseudomonadota</taxon>
        <taxon>Gammaproteobacteria</taxon>
        <taxon>Chromatiales</taxon>
        <taxon>Chromatiaceae</taxon>
        <taxon>Nitrosococcus</taxon>
    </lineage>
</organism>
<dbReference type="OrthoDB" id="9779853at2"/>
<evidence type="ECO:0000313" key="3">
    <source>
        <dbReference type="Proteomes" id="UP000294325"/>
    </source>
</evidence>
<dbReference type="GO" id="GO:0016787">
    <property type="term" value="F:hydrolase activity"/>
    <property type="evidence" value="ECO:0007669"/>
    <property type="project" value="UniProtKB-KW"/>
</dbReference>
<protein>
    <submittedName>
        <fullName evidence="2">Alpha/beta hydrolase</fullName>
    </submittedName>
</protein>
<dbReference type="RefSeq" id="WP_134358795.1">
    <property type="nucleotide sequence ID" value="NZ_CP038033.1"/>
</dbReference>
<dbReference type="Gene3D" id="3.40.50.1820">
    <property type="entry name" value="alpha/beta hydrolase"/>
    <property type="match status" value="1"/>
</dbReference>
<dbReference type="InterPro" id="IPR029058">
    <property type="entry name" value="AB_hydrolase_fold"/>
</dbReference>
<name>A0A4P7C3M3_9GAMM</name>
<feature type="domain" description="AB hydrolase-1" evidence="1">
    <location>
        <begin position="29"/>
        <end position="277"/>
    </location>
</feature>
<keyword evidence="2" id="KW-0378">Hydrolase</keyword>
<dbReference type="PANTHER" id="PTHR45763:SF46">
    <property type="entry name" value="AB HYDROLASE-1 DOMAIN-CONTAINING PROTEIN"/>
    <property type="match status" value="1"/>
</dbReference>
<dbReference type="Proteomes" id="UP000294325">
    <property type="component" value="Chromosome"/>
</dbReference>
<dbReference type="EMBL" id="CP038033">
    <property type="protein sequence ID" value="QBQ55536.1"/>
    <property type="molecule type" value="Genomic_DNA"/>
</dbReference>
<dbReference type="Pfam" id="PF00561">
    <property type="entry name" value="Abhydrolase_1"/>
    <property type="match status" value="1"/>
</dbReference>
<proteinExistence type="predicted"/>
<dbReference type="InterPro" id="IPR000073">
    <property type="entry name" value="AB_hydrolase_1"/>
</dbReference>
<evidence type="ECO:0000313" key="2">
    <source>
        <dbReference type="EMBL" id="QBQ55536.1"/>
    </source>
</evidence>
<dbReference type="AlphaFoldDB" id="A0A4P7C3M3"/>
<sequence>MTNLTSQQIVLKDGYRLGYAEYGDLHGDPLFYCHGFPASRLEAQIIDAAAKRNRWHIITIDRPGYGLSDFKPGRCILDWPDNIAELANTLDLSPFSLLGISGGGPYALACAWKIPACLRSVGIVNGLGPVYESWAIHDMAWPARLGFGLAKRASWLLPLVYGGIVARALYWFPRVTQSLLTISAPKADNLVLKRPDIEVFLLASMREALHKGPQGALLDFKLYAHPWGFRLEDIHLKIHLWQGEADATVPVSHARYLEKTLPSAQAQYFPNEGHFSLPINYMDNILEALKEIQTSPDSGL</sequence>
<dbReference type="KEGG" id="nwr:E3U44_14225"/>
<dbReference type="PANTHER" id="PTHR45763">
    <property type="entry name" value="HYDROLASE, ALPHA/BETA FOLD FAMILY PROTEIN, EXPRESSED-RELATED"/>
    <property type="match status" value="1"/>
</dbReference>
<dbReference type="SUPFAM" id="SSF53474">
    <property type="entry name" value="alpha/beta-Hydrolases"/>
    <property type="match status" value="1"/>
</dbReference>
<gene>
    <name evidence="2" type="ORF">E3U44_14225</name>
</gene>
<reference evidence="2 3" key="1">
    <citation type="submission" date="2019-03" db="EMBL/GenBank/DDBJ databases">
        <title>The genome sequence of Nitrosococcus wardiae strain D1FHST reveals the archetypal metabolic capacity of ammonia-oxidizing Gammaproteobacteria.</title>
        <authorList>
            <person name="Wang L."/>
            <person name="Lim C.K."/>
            <person name="Hanson T.E."/>
            <person name="Dang H."/>
            <person name="Klotz M.G."/>
        </authorList>
    </citation>
    <scope>NUCLEOTIDE SEQUENCE [LARGE SCALE GENOMIC DNA]</scope>
    <source>
        <strain evidence="2 3">D1FHS</strain>
    </source>
</reference>